<name>A0A1F7X1Z3_9BACT</name>
<evidence type="ECO:0008006" key="11">
    <source>
        <dbReference type="Google" id="ProtNLM"/>
    </source>
</evidence>
<feature type="transmembrane region" description="Helical" evidence="8">
    <location>
        <begin position="296"/>
        <end position="315"/>
    </location>
</feature>
<dbReference type="Pfam" id="PF09594">
    <property type="entry name" value="GT87"/>
    <property type="match status" value="1"/>
</dbReference>
<evidence type="ECO:0000256" key="1">
    <source>
        <dbReference type="ARBA" id="ARBA00004651"/>
    </source>
</evidence>
<evidence type="ECO:0000256" key="7">
    <source>
        <dbReference type="ARBA" id="ARBA00024033"/>
    </source>
</evidence>
<accession>A0A1F7X1Z3</accession>
<feature type="transmembrane region" description="Helical" evidence="8">
    <location>
        <begin position="9"/>
        <end position="32"/>
    </location>
</feature>
<keyword evidence="3" id="KW-0808">Transferase</keyword>
<dbReference type="AlphaFoldDB" id="A0A1F7X1Z3"/>
<dbReference type="GO" id="GO:0005886">
    <property type="term" value="C:plasma membrane"/>
    <property type="evidence" value="ECO:0007669"/>
    <property type="project" value="UniProtKB-SubCell"/>
</dbReference>
<comment type="subcellular location">
    <subcellularLocation>
        <location evidence="1">Cell membrane</location>
        <topology evidence="1">Multi-pass membrane protein</topology>
    </subcellularLocation>
</comment>
<organism evidence="9 10">
    <name type="scientific">Candidatus Woesebacteria bacterium RBG_13_36_22</name>
    <dbReference type="NCBI Taxonomy" id="1802478"/>
    <lineage>
        <taxon>Bacteria</taxon>
        <taxon>Candidatus Woeseibacteriota</taxon>
    </lineage>
</organism>
<evidence type="ECO:0000256" key="8">
    <source>
        <dbReference type="SAM" id="Phobius"/>
    </source>
</evidence>
<evidence type="ECO:0000256" key="5">
    <source>
        <dbReference type="ARBA" id="ARBA00022989"/>
    </source>
</evidence>
<evidence type="ECO:0000256" key="4">
    <source>
        <dbReference type="ARBA" id="ARBA00022692"/>
    </source>
</evidence>
<feature type="transmembrane region" description="Helical" evidence="8">
    <location>
        <begin position="176"/>
        <end position="200"/>
    </location>
</feature>
<keyword evidence="2" id="KW-1003">Cell membrane</keyword>
<evidence type="ECO:0000256" key="2">
    <source>
        <dbReference type="ARBA" id="ARBA00022475"/>
    </source>
</evidence>
<evidence type="ECO:0000313" key="10">
    <source>
        <dbReference type="Proteomes" id="UP000176939"/>
    </source>
</evidence>
<feature type="transmembrane region" description="Helical" evidence="8">
    <location>
        <begin position="349"/>
        <end position="381"/>
    </location>
</feature>
<gene>
    <name evidence="9" type="ORF">A2Z67_05965</name>
</gene>
<sequence>MNAHPKKRAFLSISAVFYIAFALAYLFSFLSIPKIYLGSDPLSFLTGAEIIKNGKAEFLYDENIQFEYQNKLIFPKTRTNLLPFRSPPVVGLAFIPLTFLGLKYTYIFVIVFNLLMIALFSLIGFRIFEKIKKITVFSASVLYLPFLATLIYGQFTSLILLILLLIYKFAKEKRGYLAGLTCGILLIKPQFFLIVPFLYLLIENKKDFIKGILISFLVMVVVNLLTSGYGALISYPGFLLATETASYGSRPYQIFTLFSFMKLFAGKYISSFLLLFINIVLYLLSILVFKKKLKKLSFEVNFIIGIILTILFSVHALSHDLTILLIPIFIILNFIFGEKKKIPKSYMTILLLLYFLPLFIVINGAVISVLLLLIIAVQLFLCRDCLSKTSAVFS</sequence>
<evidence type="ECO:0000313" key="9">
    <source>
        <dbReference type="EMBL" id="OGM09124.1"/>
    </source>
</evidence>
<reference evidence="9 10" key="1">
    <citation type="journal article" date="2016" name="Nat. Commun.">
        <title>Thousands of microbial genomes shed light on interconnected biogeochemical processes in an aquifer system.</title>
        <authorList>
            <person name="Anantharaman K."/>
            <person name="Brown C.T."/>
            <person name="Hug L.A."/>
            <person name="Sharon I."/>
            <person name="Castelle C.J."/>
            <person name="Probst A.J."/>
            <person name="Thomas B.C."/>
            <person name="Singh A."/>
            <person name="Wilkins M.J."/>
            <person name="Karaoz U."/>
            <person name="Brodie E.L."/>
            <person name="Williams K.H."/>
            <person name="Hubbard S.S."/>
            <person name="Banfield J.F."/>
        </authorList>
    </citation>
    <scope>NUCLEOTIDE SEQUENCE [LARGE SCALE GENOMIC DNA]</scope>
</reference>
<feature type="transmembrane region" description="Helical" evidence="8">
    <location>
        <begin position="140"/>
        <end position="170"/>
    </location>
</feature>
<keyword evidence="5 8" id="KW-1133">Transmembrane helix</keyword>
<keyword evidence="4 8" id="KW-0812">Transmembrane</keyword>
<evidence type="ECO:0000256" key="3">
    <source>
        <dbReference type="ARBA" id="ARBA00022679"/>
    </source>
</evidence>
<feature type="transmembrane region" description="Helical" evidence="8">
    <location>
        <begin position="268"/>
        <end position="289"/>
    </location>
</feature>
<dbReference type="GO" id="GO:0016758">
    <property type="term" value="F:hexosyltransferase activity"/>
    <property type="evidence" value="ECO:0007669"/>
    <property type="project" value="InterPro"/>
</dbReference>
<dbReference type="Proteomes" id="UP000176939">
    <property type="component" value="Unassembled WGS sequence"/>
</dbReference>
<feature type="transmembrane region" description="Helical" evidence="8">
    <location>
        <begin position="104"/>
        <end position="128"/>
    </location>
</feature>
<feature type="transmembrane region" description="Helical" evidence="8">
    <location>
        <begin position="212"/>
        <end position="232"/>
    </location>
</feature>
<protein>
    <recommendedName>
        <fullName evidence="11">DUF2029 domain-containing protein</fullName>
    </recommendedName>
</protein>
<proteinExistence type="inferred from homology"/>
<dbReference type="InterPro" id="IPR018584">
    <property type="entry name" value="GT87"/>
</dbReference>
<comment type="similarity">
    <text evidence="7">Belongs to the glycosyltransferase 87 family.</text>
</comment>
<comment type="caution">
    <text evidence="9">The sequence shown here is derived from an EMBL/GenBank/DDBJ whole genome shotgun (WGS) entry which is preliminary data.</text>
</comment>
<keyword evidence="6 8" id="KW-0472">Membrane</keyword>
<evidence type="ECO:0000256" key="6">
    <source>
        <dbReference type="ARBA" id="ARBA00023136"/>
    </source>
</evidence>
<dbReference type="EMBL" id="MGFQ01000025">
    <property type="protein sequence ID" value="OGM09124.1"/>
    <property type="molecule type" value="Genomic_DNA"/>
</dbReference>
<feature type="transmembrane region" description="Helical" evidence="8">
    <location>
        <begin position="321"/>
        <end position="337"/>
    </location>
</feature>